<dbReference type="PANTHER" id="PTHR12184">
    <property type="entry name" value="UBIQUINOL-CYTOCHROME C REDUCTASE COMPLEX ASSEMBLY FACTOR 1 FAMILY MEMBER"/>
    <property type="match status" value="1"/>
</dbReference>
<dbReference type="Proteomes" id="UP000219331">
    <property type="component" value="Unassembled WGS sequence"/>
</dbReference>
<name>A0A285S994_9HYPH</name>
<organism evidence="4 5">
    <name type="scientific">Stappia indica</name>
    <dbReference type="NCBI Taxonomy" id="538381"/>
    <lineage>
        <taxon>Bacteria</taxon>
        <taxon>Pseudomonadati</taxon>
        <taxon>Pseudomonadota</taxon>
        <taxon>Alphaproteobacteria</taxon>
        <taxon>Hyphomicrobiales</taxon>
        <taxon>Stappiaceae</taxon>
        <taxon>Stappia</taxon>
    </lineage>
</organism>
<dbReference type="STRING" id="538381.GCA_001696535_00106"/>
<evidence type="ECO:0000313" key="4">
    <source>
        <dbReference type="EMBL" id="SOC03941.1"/>
    </source>
</evidence>
<dbReference type="PIRSF" id="PIRSF032079">
    <property type="entry name" value="UCP032079"/>
    <property type="match status" value="1"/>
</dbReference>
<comment type="similarity">
    <text evidence="1">Belongs to the CBP3 family.</text>
</comment>
<dbReference type="EMBL" id="OBML01000004">
    <property type="protein sequence ID" value="SOC03941.1"/>
    <property type="molecule type" value="Genomic_DNA"/>
</dbReference>
<comment type="similarity">
    <text evidence="2">Belongs to the UPF0174 family.</text>
</comment>
<evidence type="ECO:0000256" key="1">
    <source>
        <dbReference type="ARBA" id="ARBA00006407"/>
    </source>
</evidence>
<evidence type="ECO:0000259" key="3">
    <source>
        <dbReference type="Pfam" id="PF03981"/>
    </source>
</evidence>
<dbReference type="Pfam" id="PF03981">
    <property type="entry name" value="Ubiq_cyt_C_chap"/>
    <property type="match status" value="1"/>
</dbReference>
<keyword evidence="5" id="KW-1185">Reference proteome</keyword>
<dbReference type="InterPro" id="IPR014569">
    <property type="entry name" value="Ubq_cyt-c_CBP3-rel"/>
</dbReference>
<gene>
    <name evidence="4" type="ORF">SAMN05421512_104289</name>
</gene>
<sequence>MVFGLFRRRQRPEVIAAYTAIVAQARQPWLYVRYNVPDTVDGRFEMIMLHMILVLNRLRGEGDVAADFSQQLFDTFFADMDGSLREMGVGDLGVPKKVKKMAEAFYGRAGAIAEALAADGLQELENVVDRNLFADAPDAVASHAIARYLRTAADRLAHQDASSIIGGGPVWPEEPTDIG</sequence>
<dbReference type="AlphaFoldDB" id="A0A285S994"/>
<proteinExistence type="inferred from homology"/>
<feature type="domain" description="Ubiquinol-cytochrome c chaperone" evidence="3">
    <location>
        <begin position="34"/>
        <end position="171"/>
    </location>
</feature>
<accession>A0A285S994</accession>
<dbReference type="OrthoDB" id="7158889at2"/>
<dbReference type="InterPro" id="IPR021150">
    <property type="entry name" value="Ubiq_cyt_c_chap"/>
</dbReference>
<evidence type="ECO:0000313" key="5">
    <source>
        <dbReference type="Proteomes" id="UP000219331"/>
    </source>
</evidence>
<dbReference type="PANTHER" id="PTHR12184:SF1">
    <property type="entry name" value="UBIQUINOL-CYTOCHROME-C REDUCTASE COMPLEX ASSEMBLY FACTOR 1"/>
    <property type="match status" value="1"/>
</dbReference>
<dbReference type="InterPro" id="IPR007129">
    <property type="entry name" value="Ubiqinol_cyt_c_chaperone_CPB3"/>
</dbReference>
<reference evidence="4 5" key="1">
    <citation type="submission" date="2017-08" db="EMBL/GenBank/DDBJ databases">
        <authorList>
            <person name="de Groot N.N."/>
        </authorList>
    </citation>
    <scope>NUCLEOTIDE SEQUENCE [LARGE SCALE GENOMIC DNA]</scope>
    <source>
        <strain evidence="4 5">USBA 352</strain>
    </source>
</reference>
<evidence type="ECO:0000256" key="2">
    <source>
        <dbReference type="ARBA" id="ARBA00006436"/>
    </source>
</evidence>
<protein>
    <submittedName>
        <fullName evidence="4">Cytochrome b pre-mRNA-processing protein 3</fullName>
    </submittedName>
</protein>